<protein>
    <recommendedName>
        <fullName evidence="7">2,3-bisphosphoglycerate-independent phosphoglycerate mutase</fullName>
        <shortName evidence="7">BPG-independent PGAM</shortName>
        <shortName evidence="7">Phosphoglyceromutase</shortName>
        <shortName evidence="7">aPGAM</shortName>
        <ecNumber evidence="7">5.4.2.12</ecNumber>
    </recommendedName>
</protein>
<dbReference type="InterPro" id="IPR006124">
    <property type="entry name" value="Metalloenzyme"/>
</dbReference>
<dbReference type="HAMAP" id="MF_01402_A">
    <property type="entry name" value="ApgM_A"/>
    <property type="match status" value="1"/>
</dbReference>
<gene>
    <name evidence="7" type="primary">apgM</name>
    <name evidence="9" type="ORF">MTTB_07470</name>
</gene>
<evidence type="ECO:0000256" key="3">
    <source>
        <dbReference type="ARBA" id="ARBA00004798"/>
    </source>
</evidence>
<keyword evidence="6 7" id="KW-0413">Isomerase</keyword>
<dbReference type="InterPro" id="IPR017850">
    <property type="entry name" value="Alkaline_phosphatase_core_sf"/>
</dbReference>
<evidence type="ECO:0000256" key="2">
    <source>
        <dbReference type="ARBA" id="ARBA00002315"/>
    </source>
</evidence>
<dbReference type="Pfam" id="PF01676">
    <property type="entry name" value="Metalloenzyme"/>
    <property type="match status" value="1"/>
</dbReference>
<dbReference type="Gene3D" id="3.40.720.10">
    <property type="entry name" value="Alkaline Phosphatase, subunit A"/>
    <property type="match status" value="2"/>
</dbReference>
<dbReference type="PANTHER" id="PTHR31209">
    <property type="entry name" value="COFACTOR-INDEPENDENT PHOSPHOGLYCERATE MUTASE"/>
    <property type="match status" value="1"/>
</dbReference>
<dbReference type="EC" id="5.4.2.12" evidence="7"/>
<evidence type="ECO:0000256" key="5">
    <source>
        <dbReference type="ARBA" id="ARBA00023152"/>
    </source>
</evidence>
<accession>A0ABM7YD17</accession>
<reference evidence="9 10" key="1">
    <citation type="submission" date="2022-04" db="EMBL/GenBank/DDBJ databases">
        <title>Complete genome of Methanothermobacter tenebrarum strain RMAS.</title>
        <authorList>
            <person name="Nakamura K."/>
            <person name="Oshima K."/>
            <person name="Hattori M."/>
            <person name="Kamagata Y."/>
            <person name="Takamizawa K."/>
        </authorList>
    </citation>
    <scope>NUCLEOTIDE SEQUENCE [LARGE SCALE GENOMIC DNA]</scope>
    <source>
        <strain evidence="9 10">RMAS</strain>
    </source>
</reference>
<evidence type="ECO:0000313" key="9">
    <source>
        <dbReference type="EMBL" id="BDH79368.1"/>
    </source>
</evidence>
<name>A0ABM7YD17_9EURY</name>
<comment type="catalytic activity">
    <reaction evidence="1 7">
        <text>(2R)-2-phosphoglycerate = (2R)-3-phosphoglycerate</text>
        <dbReference type="Rhea" id="RHEA:15901"/>
        <dbReference type="ChEBI" id="CHEBI:58272"/>
        <dbReference type="ChEBI" id="CHEBI:58289"/>
        <dbReference type="EC" id="5.4.2.12"/>
    </reaction>
</comment>
<feature type="domain" description="Metalloenzyme" evidence="8">
    <location>
        <begin position="10"/>
        <end position="389"/>
    </location>
</feature>
<dbReference type="Proteomes" id="UP000831817">
    <property type="component" value="Chromosome"/>
</dbReference>
<keyword evidence="10" id="KW-1185">Reference proteome</keyword>
<keyword evidence="5 7" id="KW-0324">Glycolysis</keyword>
<dbReference type="NCBIfam" id="TIGR02535">
    <property type="entry name" value="hyp_Hser_kinase"/>
    <property type="match status" value="1"/>
</dbReference>
<evidence type="ECO:0000313" key="10">
    <source>
        <dbReference type="Proteomes" id="UP000831817"/>
    </source>
</evidence>
<comment type="function">
    <text evidence="2 7">Catalyzes the interconversion of 2-phosphoglycerate and 3-phosphoglycerate.</text>
</comment>
<organism evidence="9 10">
    <name type="scientific">Methanothermobacter tenebrarum</name>
    <dbReference type="NCBI Taxonomy" id="680118"/>
    <lineage>
        <taxon>Archaea</taxon>
        <taxon>Methanobacteriati</taxon>
        <taxon>Methanobacteriota</taxon>
        <taxon>Methanomada group</taxon>
        <taxon>Methanobacteria</taxon>
        <taxon>Methanobacteriales</taxon>
        <taxon>Methanobacteriaceae</taxon>
        <taxon>Methanothermobacter</taxon>
    </lineage>
</organism>
<dbReference type="PANTHER" id="PTHR31209:SF4">
    <property type="entry name" value="2,3-BISPHOSPHOGLYCERATE-INDEPENDENT PHOSPHOGLYCERATE MUTASE"/>
    <property type="match status" value="1"/>
</dbReference>
<dbReference type="InterPro" id="IPR004456">
    <property type="entry name" value="Pglycerate_mutase_ApgM"/>
</dbReference>
<evidence type="ECO:0000256" key="4">
    <source>
        <dbReference type="ARBA" id="ARBA00005524"/>
    </source>
</evidence>
<proteinExistence type="inferred from homology"/>
<dbReference type="NCBIfam" id="TIGR00306">
    <property type="entry name" value="apgM"/>
    <property type="match status" value="1"/>
</dbReference>
<dbReference type="EMBL" id="AP025698">
    <property type="protein sequence ID" value="BDH79368.1"/>
    <property type="molecule type" value="Genomic_DNA"/>
</dbReference>
<comment type="pathway">
    <text evidence="3 7">Carbohydrate degradation; glycolysis; pyruvate from D-glyceraldehyde 3-phosphate: step 3/5.</text>
</comment>
<evidence type="ECO:0000256" key="6">
    <source>
        <dbReference type="ARBA" id="ARBA00023235"/>
    </source>
</evidence>
<dbReference type="Pfam" id="PF10143">
    <property type="entry name" value="PhosphMutase"/>
    <property type="match status" value="1"/>
</dbReference>
<dbReference type="InterPro" id="IPR023665">
    <property type="entry name" value="ApgAM_prokaryotes"/>
</dbReference>
<dbReference type="CDD" id="cd16011">
    <property type="entry name" value="iPGM_like"/>
    <property type="match status" value="1"/>
</dbReference>
<comment type="similarity">
    <text evidence="4 7">Belongs to the BPG-independent phosphoglycerate mutase family. A-PGAM subfamily.</text>
</comment>
<sequence>MEIQTILENMKYVILIGDGMADYPIPELGEKTPLQVANKPNMDHVAEEGANGLLKTIPDGMEPGSDVANMAIMGYNPKKYYTGRGPLEAASIGIELKKDDVAFRCNLITVHDGRIIDFNANHISTKESSKLIKTLNEHFNIGKFYTGVSYRNLYIYPDREALKVKTRPPHDIIGEPIEDHLPSNGETAEKIKQIIKESHKILKDHPTNIERSKKGKRPANMIWLWGQGQKPTMKTLREKYGLKGATITGVDLIKGLGVYLGLDNVNVPGATGYLDTDYKAKGEHAIKALQDHDIIFIHVEAPDEAGHARNIKEKIKAIENIDSKILGPLLDELPSYDSFRLTLLTDHPTPIKVGTHTPDPVPYAIYGENIEKDNIRSYDEESAKRGRLGLSVAWKLLDKLTGS</sequence>
<evidence type="ECO:0000259" key="8">
    <source>
        <dbReference type="Pfam" id="PF01676"/>
    </source>
</evidence>
<dbReference type="PIRSF" id="PIRSF006392">
    <property type="entry name" value="IPGAM_arch"/>
    <property type="match status" value="1"/>
</dbReference>
<evidence type="ECO:0000256" key="7">
    <source>
        <dbReference type="HAMAP-Rule" id="MF_01402"/>
    </source>
</evidence>
<dbReference type="NCBIfam" id="NF003242">
    <property type="entry name" value="PRK04200.1"/>
    <property type="match status" value="1"/>
</dbReference>
<evidence type="ECO:0000256" key="1">
    <source>
        <dbReference type="ARBA" id="ARBA00000370"/>
    </source>
</evidence>
<dbReference type="SUPFAM" id="SSF53649">
    <property type="entry name" value="Alkaline phosphatase-like"/>
    <property type="match status" value="1"/>
</dbReference>